<dbReference type="OMA" id="WDLITAW"/>
<dbReference type="Pfam" id="PF16834">
    <property type="entry name" value="CSM2"/>
    <property type="match status" value="1"/>
</dbReference>
<dbReference type="InParanoid" id="I2H4X4"/>
<protein>
    <submittedName>
        <fullName evidence="2">Uncharacterized protein</fullName>
    </submittedName>
</protein>
<evidence type="ECO:0000313" key="3">
    <source>
        <dbReference type="Proteomes" id="UP000002866"/>
    </source>
</evidence>
<dbReference type="InterPro" id="IPR031783">
    <property type="entry name" value="Csm2"/>
</dbReference>
<dbReference type="GO" id="GO:0097196">
    <property type="term" value="C:Shu complex"/>
    <property type="evidence" value="ECO:0007669"/>
    <property type="project" value="InterPro"/>
</dbReference>
<dbReference type="EMBL" id="HE806320">
    <property type="protein sequence ID" value="CCH61426.1"/>
    <property type="molecule type" value="Genomic_DNA"/>
</dbReference>
<dbReference type="GO" id="GO:0000725">
    <property type="term" value="P:recombinational repair"/>
    <property type="evidence" value="ECO:0007669"/>
    <property type="project" value="InterPro"/>
</dbReference>
<dbReference type="OrthoDB" id="4067310at2759"/>
<dbReference type="eggNOG" id="ENOG502S2QF">
    <property type="taxonomic scope" value="Eukaryota"/>
</dbReference>
<dbReference type="HOGENOM" id="CLU_108124_0_0_1"/>
<evidence type="ECO:0000313" key="2">
    <source>
        <dbReference type="EMBL" id="CCH61426.1"/>
    </source>
</evidence>
<dbReference type="RefSeq" id="XP_004180945.1">
    <property type="nucleotide sequence ID" value="XM_004180897.1"/>
</dbReference>
<dbReference type="GeneID" id="14496499"/>
<reference evidence="2 3" key="1">
    <citation type="journal article" date="2011" name="Proc. Natl. Acad. Sci. U.S.A.">
        <title>Evolutionary erosion of yeast sex chromosomes by mating-type switching accidents.</title>
        <authorList>
            <person name="Gordon J.L."/>
            <person name="Armisen D."/>
            <person name="Proux-Wera E."/>
            <person name="Oheigeartaigh S.S."/>
            <person name="Byrne K.P."/>
            <person name="Wolfe K.H."/>
        </authorList>
    </citation>
    <scope>NUCLEOTIDE SEQUENCE [LARGE SCALE GENOMIC DNA]</scope>
    <source>
        <strain evidence="3">ATCC 34711 / CBS 6284 / DSM 70876 / NBRC 10599 / NRRL Y-10934 / UCD 77-7</strain>
    </source>
</reference>
<dbReference type="AlphaFoldDB" id="I2H4X4"/>
<proteinExistence type="predicted"/>
<sequence>MNVINFKSLSNLSIWVDPLPIILSNLMISILQENDDIEIQFIDSNNSFPINQFQKIIQNKDIDSRIYERVRISTCLDLNELKIISDRLVQINNIRKIRHEQKKINRKNESNNITKDINNEDSTKDSNDNANNSNILNKSDTPSFLFISGLDVMFRNTQLGKSAEEAHSLLKECLLKLRIVGNTIIDDQFFLRTIIGFPINELAVPESNSNHTFSGSYKSIDKIGNKRVRRSLKGNTLGEYVSKYFSDKTLSDKDF</sequence>
<accession>I2H4X4</accession>
<dbReference type="STRING" id="1071380.I2H4X4"/>
<dbReference type="KEGG" id="tbl:TBLA_0E03720"/>
<gene>
    <name evidence="2" type="primary">TBLA0E03720</name>
    <name evidence="2" type="ORF">TBLA_0E03720</name>
</gene>
<keyword evidence="3" id="KW-1185">Reference proteome</keyword>
<dbReference type="Proteomes" id="UP000002866">
    <property type="component" value="Chromosome 5"/>
</dbReference>
<name>I2H4X4_HENB6</name>
<evidence type="ECO:0000256" key="1">
    <source>
        <dbReference type="SAM" id="MobiDB-lite"/>
    </source>
</evidence>
<dbReference type="FunCoup" id="I2H4X4">
    <property type="interactions" value="32"/>
</dbReference>
<feature type="compositionally biased region" description="Basic and acidic residues" evidence="1">
    <location>
        <begin position="117"/>
        <end position="127"/>
    </location>
</feature>
<dbReference type="Gene3D" id="3.40.50.300">
    <property type="entry name" value="P-loop containing nucleotide triphosphate hydrolases"/>
    <property type="match status" value="1"/>
</dbReference>
<dbReference type="GO" id="GO:0005634">
    <property type="term" value="C:nucleus"/>
    <property type="evidence" value="ECO:0007669"/>
    <property type="project" value="InterPro"/>
</dbReference>
<dbReference type="CDD" id="cd19478">
    <property type="entry name" value="Csm2"/>
    <property type="match status" value="1"/>
</dbReference>
<organism evidence="2 3">
    <name type="scientific">Henningerozyma blattae (strain ATCC 34711 / CBS 6284 / DSM 70876 / NBRC 10599 / NRRL Y-10934 / UCD 77-7)</name>
    <name type="common">Yeast</name>
    <name type="synonym">Tetrapisispora blattae</name>
    <dbReference type="NCBI Taxonomy" id="1071380"/>
    <lineage>
        <taxon>Eukaryota</taxon>
        <taxon>Fungi</taxon>
        <taxon>Dikarya</taxon>
        <taxon>Ascomycota</taxon>
        <taxon>Saccharomycotina</taxon>
        <taxon>Saccharomycetes</taxon>
        <taxon>Saccharomycetales</taxon>
        <taxon>Saccharomycetaceae</taxon>
        <taxon>Henningerozyma</taxon>
    </lineage>
</organism>
<dbReference type="InterPro" id="IPR027417">
    <property type="entry name" value="P-loop_NTPase"/>
</dbReference>
<feature type="region of interest" description="Disordered" evidence="1">
    <location>
        <begin position="102"/>
        <end position="135"/>
    </location>
</feature>